<dbReference type="KEGG" id="ldn:H9L06_09980"/>
<dbReference type="Proteomes" id="UP000515934">
    <property type="component" value="Chromosome"/>
</dbReference>
<keyword evidence="3" id="KW-1185">Reference proteome</keyword>
<evidence type="ECO:0000256" key="1">
    <source>
        <dbReference type="SAM" id="Phobius"/>
    </source>
</evidence>
<name>A0A7G9S3Y6_9MICO</name>
<protein>
    <recommendedName>
        <fullName evidence="4">Multidrug ABC transporter ATPase</fullName>
    </recommendedName>
</protein>
<proteinExistence type="predicted"/>
<keyword evidence="1" id="KW-0812">Transmembrane</keyword>
<feature type="transmembrane region" description="Helical" evidence="1">
    <location>
        <begin position="49"/>
        <end position="75"/>
    </location>
</feature>
<gene>
    <name evidence="2" type="ORF">H9L06_09980</name>
</gene>
<dbReference type="RefSeq" id="WP_187555031.1">
    <property type="nucleotide sequence ID" value="NZ_CP060716.1"/>
</dbReference>
<dbReference type="EMBL" id="CP060716">
    <property type="protein sequence ID" value="QNN62561.1"/>
    <property type="molecule type" value="Genomic_DNA"/>
</dbReference>
<keyword evidence="1" id="KW-1133">Transmembrane helix</keyword>
<accession>A0A7G9S3Y6</accession>
<feature type="transmembrane region" description="Helical" evidence="1">
    <location>
        <begin position="15"/>
        <end position="37"/>
    </location>
</feature>
<keyword evidence="1" id="KW-0472">Membrane</keyword>
<organism evidence="2 3">
    <name type="scientific">Leucobacter denitrificans</name>
    <dbReference type="NCBI Taxonomy" id="683042"/>
    <lineage>
        <taxon>Bacteria</taxon>
        <taxon>Bacillati</taxon>
        <taxon>Actinomycetota</taxon>
        <taxon>Actinomycetes</taxon>
        <taxon>Micrococcales</taxon>
        <taxon>Microbacteriaceae</taxon>
        <taxon>Leucobacter</taxon>
    </lineage>
</organism>
<evidence type="ECO:0008006" key="4">
    <source>
        <dbReference type="Google" id="ProtNLM"/>
    </source>
</evidence>
<evidence type="ECO:0000313" key="3">
    <source>
        <dbReference type="Proteomes" id="UP000515934"/>
    </source>
</evidence>
<sequence length="88" mass="9783">MSTEDHSTPSRFERVLAYVTITIIVAALGSYFATLIVGMNDREAVAEGLWAWVFGISLYALPVGFVLLILLLILAQRRRSRDARQGKS</sequence>
<dbReference type="AlphaFoldDB" id="A0A7G9S3Y6"/>
<reference evidence="2 3" key="1">
    <citation type="submission" date="2020-08" db="EMBL/GenBank/DDBJ databases">
        <title>Genome sequence of Leucobacter denitrificans KACC 14055T.</title>
        <authorList>
            <person name="Hyun D.-W."/>
            <person name="Bae J.-W."/>
        </authorList>
    </citation>
    <scope>NUCLEOTIDE SEQUENCE [LARGE SCALE GENOMIC DNA]</scope>
    <source>
        <strain evidence="2 3">KACC 14055</strain>
    </source>
</reference>
<evidence type="ECO:0000313" key="2">
    <source>
        <dbReference type="EMBL" id="QNN62561.1"/>
    </source>
</evidence>